<dbReference type="AlphaFoldDB" id="A0A3M9MG49"/>
<dbReference type="Proteomes" id="UP000272117">
    <property type="component" value="Unassembled WGS sequence"/>
</dbReference>
<reference evidence="2 3" key="1">
    <citation type="submission" date="2018-11" db="EMBL/GenBank/DDBJ databases">
        <title>Rufibacter latericius sp. nov., isolated from water in Baiyang Lake.</title>
        <authorList>
            <person name="Yang Y."/>
        </authorList>
    </citation>
    <scope>NUCLEOTIDE SEQUENCE [LARGE SCALE GENOMIC DNA]</scope>
    <source>
        <strain evidence="2 3">R-22-1c-1</strain>
    </source>
</reference>
<dbReference type="RefSeq" id="WP_123128089.1">
    <property type="nucleotide sequence ID" value="NZ_RJJD01000011.1"/>
</dbReference>
<keyword evidence="1" id="KW-1133">Transmembrane helix</keyword>
<proteinExistence type="predicted"/>
<feature type="transmembrane region" description="Helical" evidence="1">
    <location>
        <begin position="40"/>
        <end position="60"/>
    </location>
</feature>
<evidence type="ECO:0000313" key="2">
    <source>
        <dbReference type="EMBL" id="RNI24530.1"/>
    </source>
</evidence>
<feature type="transmembrane region" description="Helical" evidence="1">
    <location>
        <begin position="106"/>
        <end position="122"/>
    </location>
</feature>
<dbReference type="EMBL" id="RJJD01000011">
    <property type="protein sequence ID" value="RNI24530.1"/>
    <property type="molecule type" value="Genomic_DNA"/>
</dbReference>
<keyword evidence="1" id="KW-0812">Transmembrane</keyword>
<sequence length="133" mass="14004">MTTKTASLLIGFTFLAVGLLGFVPNPIVGDSHNAIFHADAVHNMVHIISGVLFVLVALAAPERAATFLKIFGVVYFLLGVIGLMTIGSEGTTRLLGFLPVNGADNYLHIGLGIVIFLAGMLPRTRIAGMGSRI</sequence>
<protein>
    <submittedName>
        <fullName evidence="2">DUF4383 domain-containing protein</fullName>
    </submittedName>
</protein>
<feature type="transmembrane region" description="Helical" evidence="1">
    <location>
        <begin position="7"/>
        <end position="28"/>
    </location>
</feature>
<keyword evidence="3" id="KW-1185">Reference proteome</keyword>
<evidence type="ECO:0000256" key="1">
    <source>
        <dbReference type="SAM" id="Phobius"/>
    </source>
</evidence>
<organism evidence="2 3">
    <name type="scientific">Rufibacter latericius</name>
    <dbReference type="NCBI Taxonomy" id="2487040"/>
    <lineage>
        <taxon>Bacteria</taxon>
        <taxon>Pseudomonadati</taxon>
        <taxon>Bacteroidota</taxon>
        <taxon>Cytophagia</taxon>
        <taxon>Cytophagales</taxon>
        <taxon>Hymenobacteraceae</taxon>
        <taxon>Rufibacter</taxon>
    </lineage>
</organism>
<comment type="caution">
    <text evidence="2">The sequence shown here is derived from an EMBL/GenBank/DDBJ whole genome shotgun (WGS) entry which is preliminary data.</text>
</comment>
<keyword evidence="1" id="KW-0472">Membrane</keyword>
<dbReference type="OrthoDB" id="26124at2"/>
<accession>A0A3M9MG49</accession>
<dbReference type="Pfam" id="PF14325">
    <property type="entry name" value="DUF4383"/>
    <property type="match status" value="1"/>
</dbReference>
<feature type="transmembrane region" description="Helical" evidence="1">
    <location>
        <begin position="67"/>
        <end position="86"/>
    </location>
</feature>
<evidence type="ECO:0000313" key="3">
    <source>
        <dbReference type="Proteomes" id="UP000272117"/>
    </source>
</evidence>
<name>A0A3M9MG49_9BACT</name>
<gene>
    <name evidence="2" type="ORF">EFB08_16580</name>
</gene>